<protein>
    <submittedName>
        <fullName evidence="1">Uncharacterized protein</fullName>
    </submittedName>
</protein>
<dbReference type="InterPro" id="IPR029068">
    <property type="entry name" value="Glyas_Bleomycin-R_OHBP_Dase"/>
</dbReference>
<evidence type="ECO:0000313" key="2">
    <source>
        <dbReference type="Proteomes" id="UP000051373"/>
    </source>
</evidence>
<reference evidence="1 2" key="1">
    <citation type="journal article" date="2015" name="Microbiome">
        <title>Genomic resolution of linkages in carbon, nitrogen, and sulfur cycling among widespread estuary sediment bacteria.</title>
        <authorList>
            <person name="Baker B.J."/>
            <person name="Lazar C.S."/>
            <person name="Teske A.P."/>
            <person name="Dick G.J."/>
        </authorList>
    </citation>
    <scope>NUCLEOTIDE SEQUENCE [LARGE SCALE GENOMIC DNA]</scope>
    <source>
        <strain evidence="1">SM23_42</strain>
    </source>
</reference>
<proteinExistence type="predicted"/>
<gene>
    <name evidence="1" type="ORF">AMJ83_08040</name>
</gene>
<accession>A0A0S8FR63</accession>
<evidence type="ECO:0000313" key="1">
    <source>
        <dbReference type="EMBL" id="KPK63205.1"/>
    </source>
</evidence>
<dbReference type="AlphaFoldDB" id="A0A0S8FR63"/>
<sequence length="120" mass="14218">MKYHHIGIPTTKPINGEVYLEKYKVYHYGYDRSEYGIEWMRYEKDCPLPEIVKTVPHVAFEVEDIYEAIKGKKVIIEPNRPSEGILVAFIEEHGVPIEFIQIKEKNDNGFWPRSFLFRKS</sequence>
<dbReference type="PATRIC" id="fig|1703779.3.peg.2447"/>
<comment type="caution">
    <text evidence="1">The sequence shown here is derived from an EMBL/GenBank/DDBJ whole genome shotgun (WGS) entry which is preliminary data.</text>
</comment>
<dbReference type="SUPFAM" id="SSF54593">
    <property type="entry name" value="Glyoxalase/Bleomycin resistance protein/Dihydroxybiphenyl dioxygenase"/>
    <property type="match status" value="1"/>
</dbReference>
<name>A0A0S8FR63_UNCW3</name>
<dbReference type="Proteomes" id="UP000051373">
    <property type="component" value="Unassembled WGS sequence"/>
</dbReference>
<dbReference type="STRING" id="1703779.AMJ83_08040"/>
<organism evidence="1 2">
    <name type="scientific">candidate division WOR_3 bacterium SM23_42</name>
    <dbReference type="NCBI Taxonomy" id="1703779"/>
    <lineage>
        <taxon>Bacteria</taxon>
        <taxon>Bacteria division WOR-3</taxon>
    </lineage>
</organism>
<dbReference type="EMBL" id="LJUJ01000017">
    <property type="protein sequence ID" value="KPK63205.1"/>
    <property type="molecule type" value="Genomic_DNA"/>
</dbReference>